<comment type="caution">
    <text evidence="2">The sequence shown here is derived from an EMBL/GenBank/DDBJ whole genome shotgun (WGS) entry which is preliminary data.</text>
</comment>
<dbReference type="GO" id="GO:0006355">
    <property type="term" value="P:regulation of DNA-templated transcription"/>
    <property type="evidence" value="ECO:0007669"/>
    <property type="project" value="InterPro"/>
</dbReference>
<feature type="non-terminal residue" evidence="2">
    <location>
        <position position="82"/>
    </location>
</feature>
<accession>A0A0F3GT54</accession>
<feature type="domain" description="PAS" evidence="1">
    <location>
        <begin position="27"/>
        <end position="82"/>
    </location>
</feature>
<dbReference type="InterPro" id="IPR000014">
    <property type="entry name" value="PAS"/>
</dbReference>
<reference evidence="2 3" key="1">
    <citation type="submission" date="2015-02" db="EMBL/GenBank/DDBJ databases">
        <title>Single-cell genomics of uncultivated deep-branching MTB reveals a conserved set of magnetosome genes.</title>
        <authorList>
            <person name="Kolinko S."/>
            <person name="Richter M."/>
            <person name="Glockner F.O."/>
            <person name="Brachmann A."/>
            <person name="Schuler D."/>
        </authorList>
    </citation>
    <scope>NUCLEOTIDE SEQUENCE [LARGE SCALE GENOMIC DNA]</scope>
    <source>
        <strain evidence="2">TM-1</strain>
    </source>
</reference>
<dbReference type="AlphaFoldDB" id="A0A0F3GT54"/>
<dbReference type="Proteomes" id="UP000033423">
    <property type="component" value="Unassembled WGS sequence"/>
</dbReference>
<dbReference type="Pfam" id="PF00989">
    <property type="entry name" value="PAS"/>
    <property type="match status" value="1"/>
</dbReference>
<dbReference type="InterPro" id="IPR035965">
    <property type="entry name" value="PAS-like_dom_sf"/>
</dbReference>
<dbReference type="NCBIfam" id="TIGR00229">
    <property type="entry name" value="sensory_box"/>
    <property type="match status" value="1"/>
</dbReference>
<keyword evidence="3" id="KW-1185">Reference proteome</keyword>
<organism evidence="2 3">
    <name type="scientific">Candidatus Magnetobacterium bavaricum</name>
    <dbReference type="NCBI Taxonomy" id="29290"/>
    <lineage>
        <taxon>Bacteria</taxon>
        <taxon>Pseudomonadati</taxon>
        <taxon>Nitrospirota</taxon>
        <taxon>Thermodesulfovibrionia</taxon>
        <taxon>Thermodesulfovibrionales</taxon>
        <taxon>Candidatus Magnetobacteriaceae</taxon>
        <taxon>Candidatus Magnetobacterium</taxon>
    </lineage>
</organism>
<protein>
    <submittedName>
        <fullName evidence="2">PAS domain protein</fullName>
    </submittedName>
</protein>
<dbReference type="InterPro" id="IPR013767">
    <property type="entry name" value="PAS_fold"/>
</dbReference>
<dbReference type="EMBL" id="LACI01001190">
    <property type="protein sequence ID" value="KJU85022.1"/>
    <property type="molecule type" value="Genomic_DNA"/>
</dbReference>
<dbReference type="PROSITE" id="PS50112">
    <property type="entry name" value="PAS"/>
    <property type="match status" value="1"/>
</dbReference>
<sequence length="82" mass="9169">MNEYIHEFVSLLDKPGNGNSKVQAEIRQHVLADILSKVGVLVVVLDLDGNIVYFNQKSELVSGYSLEEIQGECFCKLLLKSE</sequence>
<proteinExistence type="predicted"/>
<dbReference type="SUPFAM" id="SSF55785">
    <property type="entry name" value="PYP-like sensor domain (PAS domain)"/>
    <property type="match status" value="1"/>
</dbReference>
<dbReference type="Gene3D" id="3.30.450.20">
    <property type="entry name" value="PAS domain"/>
    <property type="match status" value="1"/>
</dbReference>
<name>A0A0F3GT54_9BACT</name>
<evidence type="ECO:0000313" key="2">
    <source>
        <dbReference type="EMBL" id="KJU85022.1"/>
    </source>
</evidence>
<gene>
    <name evidence="2" type="ORF">MBAV_002784</name>
</gene>
<evidence type="ECO:0000259" key="1">
    <source>
        <dbReference type="PROSITE" id="PS50112"/>
    </source>
</evidence>
<evidence type="ECO:0000313" key="3">
    <source>
        <dbReference type="Proteomes" id="UP000033423"/>
    </source>
</evidence>